<evidence type="ECO:0000313" key="2">
    <source>
        <dbReference type="Proteomes" id="UP001165205"/>
    </source>
</evidence>
<dbReference type="AlphaFoldDB" id="A0AAN4YK91"/>
<name>A0AAN4YK91_ASPOZ</name>
<organism evidence="1 2">
    <name type="scientific">Aspergillus oryzae</name>
    <name type="common">Yellow koji mold</name>
    <dbReference type="NCBI Taxonomy" id="5062"/>
    <lineage>
        <taxon>Eukaryota</taxon>
        <taxon>Fungi</taxon>
        <taxon>Dikarya</taxon>
        <taxon>Ascomycota</taxon>
        <taxon>Pezizomycotina</taxon>
        <taxon>Eurotiomycetes</taxon>
        <taxon>Eurotiomycetidae</taxon>
        <taxon>Eurotiales</taxon>
        <taxon>Aspergillaceae</taxon>
        <taxon>Aspergillus</taxon>
        <taxon>Aspergillus subgen. Circumdati</taxon>
    </lineage>
</organism>
<accession>A0AAN4YK91</accession>
<gene>
    <name evidence="1" type="ORF">Aory04_000668500</name>
</gene>
<reference evidence="1" key="1">
    <citation type="submission" date="2023-04" db="EMBL/GenBank/DDBJ databases">
        <title>Aspergillus oryzae NBRC 4228.</title>
        <authorList>
            <person name="Ichikawa N."/>
            <person name="Sato H."/>
            <person name="Tonouchi N."/>
        </authorList>
    </citation>
    <scope>NUCLEOTIDE SEQUENCE</scope>
    <source>
        <strain evidence="1">NBRC 4228</strain>
    </source>
</reference>
<sequence>MLAPGEMFPTTRSLDDEIQGTPMEGVEHLGQYVFEMTQAKLKAIGEQDIMVEDAMPNDEEGLVDEDEIMLGAGEEPDEDPLHEHVFTGA</sequence>
<dbReference type="Proteomes" id="UP001165205">
    <property type="component" value="Unassembled WGS sequence"/>
</dbReference>
<dbReference type="EMBL" id="BSYA01000073">
    <property type="protein sequence ID" value="GMG30653.1"/>
    <property type="molecule type" value="Genomic_DNA"/>
</dbReference>
<proteinExistence type="predicted"/>
<protein>
    <submittedName>
        <fullName evidence="1">Unnamed protein product</fullName>
    </submittedName>
</protein>
<comment type="caution">
    <text evidence="1">The sequence shown here is derived from an EMBL/GenBank/DDBJ whole genome shotgun (WGS) entry which is preliminary data.</text>
</comment>
<evidence type="ECO:0000313" key="1">
    <source>
        <dbReference type="EMBL" id="GMG30653.1"/>
    </source>
</evidence>